<protein>
    <submittedName>
        <fullName evidence="1">Uncharacterized protein</fullName>
    </submittedName>
</protein>
<evidence type="ECO:0000313" key="2">
    <source>
        <dbReference type="Proteomes" id="UP000033995"/>
    </source>
</evidence>
<proteinExistence type="predicted"/>
<comment type="caution">
    <text evidence="1">The sequence shown here is derived from an EMBL/GenBank/DDBJ whole genome shotgun (WGS) entry which is preliminary data.</text>
</comment>
<organism evidence="1 2">
    <name type="scientific">Candidatus Woesebacteria bacterium GW2011_GWA2_33_28</name>
    <dbReference type="NCBI Taxonomy" id="1618561"/>
    <lineage>
        <taxon>Bacteria</taxon>
        <taxon>Candidatus Woeseibacteriota</taxon>
    </lineage>
</organism>
<reference evidence="1 2" key="1">
    <citation type="journal article" date="2015" name="Nature">
        <title>rRNA introns, odd ribosomes, and small enigmatic genomes across a large radiation of phyla.</title>
        <authorList>
            <person name="Brown C.T."/>
            <person name="Hug L.A."/>
            <person name="Thomas B.C."/>
            <person name="Sharon I."/>
            <person name="Castelle C.J."/>
            <person name="Singh A."/>
            <person name="Wilkins M.J."/>
            <person name="Williams K.H."/>
            <person name="Banfield J.F."/>
        </authorList>
    </citation>
    <scope>NUCLEOTIDE SEQUENCE [LARGE SCALE GENOMIC DNA]</scope>
</reference>
<dbReference type="EMBL" id="LBOZ01000013">
    <property type="protein sequence ID" value="KKP46218.1"/>
    <property type="molecule type" value="Genomic_DNA"/>
</dbReference>
<gene>
    <name evidence="1" type="ORF">UR38_C0013G0003</name>
</gene>
<sequence length="93" mass="10510">MVEILKDIEGNYRFLIPAVRHLVIGTRSSVNHPNHQEIAEALGLDSQQIKGGYVEIWERGTMMAYCGGAYNIPEATEEEFESAREGEIVVFQR</sequence>
<dbReference type="AlphaFoldDB" id="A0A0F9ZPJ5"/>
<evidence type="ECO:0000313" key="1">
    <source>
        <dbReference type="EMBL" id="KKP46218.1"/>
    </source>
</evidence>
<dbReference type="Proteomes" id="UP000033995">
    <property type="component" value="Unassembled WGS sequence"/>
</dbReference>
<name>A0A0F9ZPJ5_9BACT</name>
<accession>A0A0F9ZPJ5</accession>